<protein>
    <recommendedName>
        <fullName evidence="2">UPF0235 protein MON41_23115</fullName>
    </recommendedName>
</protein>
<dbReference type="InterPro" id="IPR036591">
    <property type="entry name" value="YggU-like_sf"/>
</dbReference>
<dbReference type="Proteomes" id="UP001201985">
    <property type="component" value="Unassembled WGS sequence"/>
</dbReference>
<evidence type="ECO:0000256" key="1">
    <source>
        <dbReference type="ARBA" id="ARBA00010364"/>
    </source>
</evidence>
<dbReference type="EMBL" id="JALBUU010000125">
    <property type="protein sequence ID" value="MCI0756530.1"/>
    <property type="molecule type" value="Genomic_DNA"/>
</dbReference>
<evidence type="ECO:0000313" key="4">
    <source>
        <dbReference type="Proteomes" id="UP001201985"/>
    </source>
</evidence>
<gene>
    <name evidence="3" type="ORF">MON41_23115</name>
</gene>
<dbReference type="InterPro" id="IPR003746">
    <property type="entry name" value="DUF167"/>
</dbReference>
<dbReference type="PANTHER" id="PTHR13420:SF7">
    <property type="entry name" value="UPF0235 PROTEIN C15ORF40"/>
    <property type="match status" value="1"/>
</dbReference>
<comment type="caution">
    <text evidence="3">The sequence shown here is derived from an EMBL/GenBank/DDBJ whole genome shotgun (WGS) entry which is preliminary data.</text>
</comment>
<proteinExistence type="inferred from homology"/>
<dbReference type="PANTHER" id="PTHR13420">
    <property type="entry name" value="UPF0235 PROTEIN C15ORF40"/>
    <property type="match status" value="1"/>
</dbReference>
<dbReference type="Pfam" id="PF02594">
    <property type="entry name" value="DUF167"/>
    <property type="match status" value="1"/>
</dbReference>
<keyword evidence="4" id="KW-1185">Reference proteome</keyword>
<evidence type="ECO:0000313" key="3">
    <source>
        <dbReference type="EMBL" id="MCI0756530.1"/>
    </source>
</evidence>
<dbReference type="RefSeq" id="WP_120007258.1">
    <property type="nucleotide sequence ID" value="NZ_JALBUU010000125.1"/>
</dbReference>
<evidence type="ECO:0000256" key="2">
    <source>
        <dbReference type="HAMAP-Rule" id="MF_00634"/>
    </source>
</evidence>
<dbReference type="SMART" id="SM01152">
    <property type="entry name" value="DUF167"/>
    <property type="match status" value="1"/>
</dbReference>
<accession>A0ABS9WB54</accession>
<dbReference type="SUPFAM" id="SSF69786">
    <property type="entry name" value="YggU-like"/>
    <property type="match status" value="1"/>
</dbReference>
<dbReference type="NCBIfam" id="TIGR00251">
    <property type="entry name" value="DUF167 family protein"/>
    <property type="match status" value="1"/>
</dbReference>
<name>A0ABS9WB54_9PROT</name>
<reference evidence="3 4" key="1">
    <citation type="submission" date="2022-03" db="EMBL/GenBank/DDBJ databases">
        <title>Complete genome analysis of Roseomonas KG 17.1 : a prolific producer of plant growth promoters.</title>
        <authorList>
            <person name="Saadouli I."/>
            <person name="Najjari A."/>
            <person name="Mosbah A."/>
            <person name="Ouzari H.I."/>
        </authorList>
    </citation>
    <scope>NUCLEOTIDE SEQUENCE [LARGE SCALE GENOMIC DNA]</scope>
    <source>
        <strain evidence="3 4">KG17-1</strain>
    </source>
</reference>
<dbReference type="HAMAP" id="MF_00634">
    <property type="entry name" value="UPF0235"/>
    <property type="match status" value="1"/>
</dbReference>
<comment type="similarity">
    <text evidence="1 2">Belongs to the UPF0235 family.</text>
</comment>
<organism evidence="3 4">
    <name type="scientific">Teichococcus vastitatis</name>
    <dbReference type="NCBI Taxonomy" id="2307076"/>
    <lineage>
        <taxon>Bacteria</taxon>
        <taxon>Pseudomonadati</taxon>
        <taxon>Pseudomonadota</taxon>
        <taxon>Alphaproteobacteria</taxon>
        <taxon>Acetobacterales</taxon>
        <taxon>Roseomonadaceae</taxon>
        <taxon>Roseomonas</taxon>
    </lineage>
</organism>
<sequence length="110" mass="11198">MDHAVAAGGRLSGWRVVAGGVELRVKAQPKSRRPGLAGWIEGVDGARLKLAVAEAPEDGRANRAICALLAGALGVPPSAIAVVQGAASREKTCRIAGDPARLADALERLA</sequence>
<dbReference type="Gene3D" id="3.30.1200.10">
    <property type="entry name" value="YggU-like"/>
    <property type="match status" value="1"/>
</dbReference>